<comment type="caution">
    <text evidence="2">The sequence shown here is derived from an EMBL/GenBank/DDBJ whole genome shotgun (WGS) entry which is preliminary data.</text>
</comment>
<name>A0ABR2QC38_9ROSI</name>
<evidence type="ECO:0000313" key="3">
    <source>
        <dbReference type="Proteomes" id="UP001396334"/>
    </source>
</evidence>
<gene>
    <name evidence="2" type="ORF">V6N11_083593</name>
</gene>
<protein>
    <submittedName>
        <fullName evidence="2">Uncharacterized protein</fullName>
    </submittedName>
</protein>
<accession>A0ABR2QC38</accession>
<feature type="compositionally biased region" description="Polar residues" evidence="1">
    <location>
        <begin position="76"/>
        <end position="89"/>
    </location>
</feature>
<dbReference type="Proteomes" id="UP001396334">
    <property type="component" value="Unassembled WGS sequence"/>
</dbReference>
<reference evidence="2 3" key="1">
    <citation type="journal article" date="2024" name="G3 (Bethesda)">
        <title>Genome assembly of Hibiscus sabdariffa L. provides insights into metabolisms of medicinal natural products.</title>
        <authorList>
            <person name="Kim T."/>
        </authorList>
    </citation>
    <scope>NUCLEOTIDE SEQUENCE [LARGE SCALE GENOMIC DNA]</scope>
    <source>
        <strain evidence="2">TK-2024</strain>
        <tissue evidence="2">Old leaves</tissue>
    </source>
</reference>
<proteinExistence type="predicted"/>
<evidence type="ECO:0000313" key="2">
    <source>
        <dbReference type="EMBL" id="KAK8998199.1"/>
    </source>
</evidence>
<keyword evidence="3" id="KW-1185">Reference proteome</keyword>
<evidence type="ECO:0000256" key="1">
    <source>
        <dbReference type="SAM" id="MobiDB-lite"/>
    </source>
</evidence>
<sequence>MVQGELQSSRGLPIFDGATHVCIGTDRVQGTLNSAPAVLNVPSSGMSPMCRGVSACGSAGVSGRSYSTEDNEIVVGQSTPPLHSTSSLHMPTVSEHSSPRDNQLADPVDSVHECNEAADVVRTGGQVCTNQAPRN</sequence>
<dbReference type="EMBL" id="JBBPBN010000041">
    <property type="protein sequence ID" value="KAK8998199.1"/>
    <property type="molecule type" value="Genomic_DNA"/>
</dbReference>
<organism evidence="2 3">
    <name type="scientific">Hibiscus sabdariffa</name>
    <name type="common">roselle</name>
    <dbReference type="NCBI Taxonomy" id="183260"/>
    <lineage>
        <taxon>Eukaryota</taxon>
        <taxon>Viridiplantae</taxon>
        <taxon>Streptophyta</taxon>
        <taxon>Embryophyta</taxon>
        <taxon>Tracheophyta</taxon>
        <taxon>Spermatophyta</taxon>
        <taxon>Magnoliopsida</taxon>
        <taxon>eudicotyledons</taxon>
        <taxon>Gunneridae</taxon>
        <taxon>Pentapetalae</taxon>
        <taxon>rosids</taxon>
        <taxon>malvids</taxon>
        <taxon>Malvales</taxon>
        <taxon>Malvaceae</taxon>
        <taxon>Malvoideae</taxon>
        <taxon>Hibiscus</taxon>
    </lineage>
</organism>
<feature type="region of interest" description="Disordered" evidence="1">
    <location>
        <begin position="76"/>
        <end position="109"/>
    </location>
</feature>